<evidence type="ECO:0000256" key="3">
    <source>
        <dbReference type="ARBA" id="ARBA00022692"/>
    </source>
</evidence>
<keyword evidence="5" id="KW-1133">Transmembrane helix</keyword>
<dbReference type="GO" id="GO:0016263">
    <property type="term" value="F:glycoprotein-N-acetylgalactosamine 3-beta-galactosyltransferase activity"/>
    <property type="evidence" value="ECO:0007669"/>
    <property type="project" value="TreeGrafter"/>
</dbReference>
<proteinExistence type="inferred from homology"/>
<evidence type="ECO:0000256" key="5">
    <source>
        <dbReference type="ARBA" id="ARBA00022989"/>
    </source>
</evidence>
<dbReference type="GO" id="GO:0016020">
    <property type="term" value="C:membrane"/>
    <property type="evidence" value="ECO:0007669"/>
    <property type="project" value="UniProtKB-SubCell"/>
</dbReference>
<dbReference type="Proteomes" id="UP000887569">
    <property type="component" value="Unplaced"/>
</dbReference>
<sequence>YVFIGAYRGLCYKTSTLLSSFDFRIPFILLRCAFRDGTCLMHRIPLAQLRVAVFHWKPSASLIAQLAFGILIGTLIGFPARYEYEWDVHTYEDGPNFVVPSQDRNVTIEDIYIRCVIIVYKKREKKTHYINAIKDTYASRCNQTLYFMDSKKLQDEFAEELRTVCVNTWQTMYHWNFYRHILRYVSTHLLNTSDLTSGKRAIGWTVVGDEQMYLMVENLRRYLLKVDSREALLLGRVTQTRSLLSLLFPFGTYTIVSTRASTIYSDSALRAMADDKCSGWSVPVATEKALVTCASTMNVRIIDPVDHEGMYLLHSKNPKSLIPMSAGFSLGSPYKKADVKVECCSDETITFGDMNYKQHRMVDFLTRSKVFGIS</sequence>
<keyword evidence="6" id="KW-0472">Membrane</keyword>
<accession>A0A915B8D1</accession>
<keyword evidence="3" id="KW-0812">Transmembrane</keyword>
<evidence type="ECO:0000313" key="8">
    <source>
        <dbReference type="WBParaSite" id="PgR030_g045_t01"/>
    </source>
</evidence>
<evidence type="ECO:0000256" key="4">
    <source>
        <dbReference type="ARBA" id="ARBA00022968"/>
    </source>
</evidence>
<protein>
    <submittedName>
        <fullName evidence="8">Uncharacterized protein</fullName>
    </submittedName>
</protein>
<evidence type="ECO:0000256" key="2">
    <source>
        <dbReference type="ARBA" id="ARBA00006462"/>
    </source>
</evidence>
<comment type="similarity">
    <text evidence="2">Belongs to the glycosyltransferase 31 family. Beta3-Gal-T subfamily.</text>
</comment>
<reference evidence="8" key="1">
    <citation type="submission" date="2022-11" db="UniProtKB">
        <authorList>
            <consortium name="WormBaseParasite"/>
        </authorList>
    </citation>
    <scope>IDENTIFICATION</scope>
</reference>
<organism evidence="7 8">
    <name type="scientific">Parascaris univalens</name>
    <name type="common">Nematode worm</name>
    <dbReference type="NCBI Taxonomy" id="6257"/>
    <lineage>
        <taxon>Eukaryota</taxon>
        <taxon>Metazoa</taxon>
        <taxon>Ecdysozoa</taxon>
        <taxon>Nematoda</taxon>
        <taxon>Chromadorea</taxon>
        <taxon>Rhabditida</taxon>
        <taxon>Spirurina</taxon>
        <taxon>Ascaridomorpha</taxon>
        <taxon>Ascaridoidea</taxon>
        <taxon>Ascarididae</taxon>
        <taxon>Parascaris</taxon>
    </lineage>
</organism>
<keyword evidence="4" id="KW-0735">Signal-anchor</keyword>
<keyword evidence="7" id="KW-1185">Reference proteome</keyword>
<evidence type="ECO:0000256" key="1">
    <source>
        <dbReference type="ARBA" id="ARBA00004606"/>
    </source>
</evidence>
<evidence type="ECO:0000313" key="7">
    <source>
        <dbReference type="Proteomes" id="UP000887569"/>
    </source>
</evidence>
<dbReference type="InterPro" id="IPR026050">
    <property type="entry name" value="C1GALT1/C1GALT1_chp1"/>
</dbReference>
<dbReference type="Gene3D" id="3.90.550.50">
    <property type="match status" value="1"/>
</dbReference>
<dbReference type="PANTHER" id="PTHR23033:SF8">
    <property type="entry name" value="HEXOSYLTRANSFERASE"/>
    <property type="match status" value="1"/>
</dbReference>
<dbReference type="AlphaFoldDB" id="A0A915B8D1"/>
<evidence type="ECO:0000256" key="6">
    <source>
        <dbReference type="ARBA" id="ARBA00023136"/>
    </source>
</evidence>
<dbReference type="WBParaSite" id="PgR030_g045_t01">
    <property type="protein sequence ID" value="PgR030_g045_t01"/>
    <property type="gene ID" value="PgR030_g045"/>
</dbReference>
<dbReference type="PANTHER" id="PTHR23033">
    <property type="entry name" value="BETA1,3-GALACTOSYLTRANSFERASE"/>
    <property type="match status" value="1"/>
</dbReference>
<name>A0A915B8D1_PARUN</name>
<comment type="subcellular location">
    <subcellularLocation>
        <location evidence="1">Membrane</location>
        <topology evidence="1">Single-pass type II membrane protein</topology>
    </subcellularLocation>
</comment>